<feature type="domain" description="Rab-GAP TBC" evidence="9">
    <location>
        <begin position="157"/>
        <end position="348"/>
    </location>
</feature>
<evidence type="ECO:0000256" key="6">
    <source>
        <dbReference type="PROSITE-ProRule" id="PRU00192"/>
    </source>
</evidence>
<dbReference type="InterPro" id="IPR000195">
    <property type="entry name" value="Rab-GAP-TBC_dom"/>
</dbReference>
<accession>A0AAJ7FLC3</accession>
<dbReference type="SUPFAM" id="SSF47923">
    <property type="entry name" value="Ypt/Rab-GAP domain of gyp1p"/>
    <property type="match status" value="2"/>
</dbReference>
<dbReference type="InterPro" id="IPR035833">
    <property type="entry name" value="SGSM3_SH3"/>
</dbReference>
<organism evidence="11 12">
    <name type="scientific">Cephus cinctus</name>
    <name type="common">Wheat stem sawfly</name>
    <dbReference type="NCBI Taxonomy" id="211228"/>
    <lineage>
        <taxon>Eukaryota</taxon>
        <taxon>Metazoa</taxon>
        <taxon>Ecdysozoa</taxon>
        <taxon>Arthropoda</taxon>
        <taxon>Hexapoda</taxon>
        <taxon>Insecta</taxon>
        <taxon>Pterygota</taxon>
        <taxon>Neoptera</taxon>
        <taxon>Endopterygota</taxon>
        <taxon>Hymenoptera</taxon>
        <taxon>Cephoidea</taxon>
        <taxon>Cephidae</taxon>
        <taxon>Cephus</taxon>
    </lineage>
</organism>
<dbReference type="Gene3D" id="1.10.10.750">
    <property type="entry name" value="Ypt/Rab-GAP domain of gyp1p, domain 1"/>
    <property type="match status" value="1"/>
</dbReference>
<dbReference type="GO" id="GO:0005096">
    <property type="term" value="F:GTPase activator activity"/>
    <property type="evidence" value="ECO:0007669"/>
    <property type="project" value="TreeGrafter"/>
</dbReference>
<evidence type="ECO:0000313" key="12">
    <source>
        <dbReference type="RefSeq" id="XP_015597514.1"/>
    </source>
</evidence>
<keyword evidence="3" id="KW-0175">Coiled coil</keyword>
<dbReference type="CDD" id="cd11813">
    <property type="entry name" value="SH3_SGSM3"/>
    <property type="match status" value="1"/>
</dbReference>
<evidence type="ECO:0000256" key="2">
    <source>
        <dbReference type="ARBA" id="ARBA00022443"/>
    </source>
</evidence>
<dbReference type="PANTHER" id="PTHR47219:SF13">
    <property type="entry name" value="RUN AND TBC1 DOMAIN-CONTAINING PROTEIN 3"/>
    <property type="match status" value="1"/>
</dbReference>
<evidence type="ECO:0000256" key="7">
    <source>
        <dbReference type="SAM" id="MobiDB-lite"/>
    </source>
</evidence>
<dbReference type="AlphaFoldDB" id="A0AAJ7FLC3"/>
<dbReference type="SMART" id="SM00326">
    <property type="entry name" value="SH3"/>
    <property type="match status" value="1"/>
</dbReference>
<dbReference type="InterPro" id="IPR035969">
    <property type="entry name" value="Rab-GAP_TBC_sf"/>
</dbReference>
<dbReference type="PROSITE" id="PS50826">
    <property type="entry name" value="RUN"/>
    <property type="match status" value="1"/>
</dbReference>
<dbReference type="Gene3D" id="1.20.58.900">
    <property type="match status" value="1"/>
</dbReference>
<dbReference type="InterPro" id="IPR037213">
    <property type="entry name" value="Run_dom_sf"/>
</dbReference>
<dbReference type="FunFam" id="2.30.30.40:FF:000115">
    <property type="entry name" value="Small G protein signaling modulator 3 homolog"/>
    <property type="match status" value="1"/>
</dbReference>
<evidence type="ECO:0000259" key="9">
    <source>
        <dbReference type="PROSITE" id="PS50086"/>
    </source>
</evidence>
<dbReference type="PANTHER" id="PTHR47219">
    <property type="entry name" value="RAB GTPASE-ACTIVATING PROTEIN 1-LIKE"/>
    <property type="match status" value="1"/>
</dbReference>
<dbReference type="SUPFAM" id="SSF50044">
    <property type="entry name" value="SH3-domain"/>
    <property type="match status" value="1"/>
</dbReference>
<keyword evidence="2 6" id="KW-0728">SH3 domain</keyword>
<dbReference type="Pfam" id="PF02759">
    <property type="entry name" value="RUN"/>
    <property type="match status" value="1"/>
</dbReference>
<protein>
    <recommendedName>
        <fullName evidence="5">Small G protein signaling modulator 3</fullName>
    </recommendedName>
    <alternativeName>
        <fullName evidence="4">RUN and TBC1 domain-containing protein 3</fullName>
    </alternativeName>
</protein>
<dbReference type="SMART" id="SM00593">
    <property type="entry name" value="RUN"/>
    <property type="match status" value="1"/>
</dbReference>
<proteinExistence type="inferred from homology"/>
<dbReference type="FunFam" id="1.10.8.270:FF:000013">
    <property type="entry name" value="Small G protein signaling modulator 3"/>
    <property type="match status" value="1"/>
</dbReference>
<dbReference type="Pfam" id="PF00018">
    <property type="entry name" value="SH3_1"/>
    <property type="match status" value="1"/>
</dbReference>
<dbReference type="Pfam" id="PF00566">
    <property type="entry name" value="RabGAP-TBC"/>
    <property type="match status" value="1"/>
</dbReference>
<evidence type="ECO:0000256" key="3">
    <source>
        <dbReference type="ARBA" id="ARBA00023054"/>
    </source>
</evidence>
<feature type="region of interest" description="Disordered" evidence="7">
    <location>
        <begin position="24"/>
        <end position="55"/>
    </location>
</feature>
<dbReference type="InterPro" id="IPR004012">
    <property type="entry name" value="Run_dom"/>
</dbReference>
<keyword evidence="11" id="KW-1185">Reference proteome</keyword>
<feature type="domain" description="SH3" evidence="8">
    <location>
        <begin position="527"/>
        <end position="586"/>
    </location>
</feature>
<dbReference type="InterPro" id="IPR001452">
    <property type="entry name" value="SH3_domain"/>
</dbReference>
<reference evidence="12" key="1">
    <citation type="submission" date="2025-08" db="UniProtKB">
        <authorList>
            <consortium name="RefSeq"/>
        </authorList>
    </citation>
    <scope>IDENTIFICATION</scope>
</reference>
<evidence type="ECO:0000313" key="11">
    <source>
        <dbReference type="Proteomes" id="UP000694920"/>
    </source>
</evidence>
<dbReference type="CDD" id="cd17688">
    <property type="entry name" value="RUN_SGSM3"/>
    <property type="match status" value="1"/>
</dbReference>
<dbReference type="InterPro" id="IPR036028">
    <property type="entry name" value="SH3-like_dom_sf"/>
</dbReference>
<dbReference type="GeneID" id="107268855"/>
<dbReference type="FunFam" id="1.10.472.80:FF:000012">
    <property type="entry name" value="Small G protein signaling modulator 3"/>
    <property type="match status" value="1"/>
</dbReference>
<dbReference type="FunFam" id="1.20.58.900:FF:000016">
    <property type="entry name" value="Small G protein signaling modulator 3"/>
    <property type="match status" value="1"/>
</dbReference>
<name>A0AAJ7FLC3_CEPCN</name>
<feature type="domain" description="RUN" evidence="10">
    <location>
        <begin position="602"/>
        <end position="765"/>
    </location>
</feature>
<evidence type="ECO:0000259" key="8">
    <source>
        <dbReference type="PROSITE" id="PS50002"/>
    </source>
</evidence>
<dbReference type="PROSITE" id="PS50002">
    <property type="entry name" value="SH3"/>
    <property type="match status" value="1"/>
</dbReference>
<dbReference type="SMART" id="SM00164">
    <property type="entry name" value="TBC"/>
    <property type="match status" value="1"/>
</dbReference>
<dbReference type="InterPro" id="IPR050302">
    <property type="entry name" value="Rab_GAP_TBC_domain"/>
</dbReference>
<dbReference type="GO" id="GO:0031267">
    <property type="term" value="F:small GTPase binding"/>
    <property type="evidence" value="ECO:0007669"/>
    <property type="project" value="TreeGrafter"/>
</dbReference>
<dbReference type="Proteomes" id="UP000694920">
    <property type="component" value="Unplaced"/>
</dbReference>
<evidence type="ECO:0000259" key="10">
    <source>
        <dbReference type="PROSITE" id="PS50826"/>
    </source>
</evidence>
<gene>
    <name evidence="12" type="primary">LOC107268855</name>
</gene>
<evidence type="ECO:0000256" key="5">
    <source>
        <dbReference type="ARBA" id="ARBA00073333"/>
    </source>
</evidence>
<sequence>MDIAKSLFNVRDHEGYVGKEDHNKKLETAISDDEYELDGTGLDGEGLSPAPGGPFSALTPSMWPQDILAKLNQPDDPNSQPEYRFDEFGFRVEEEDGPEQSSKKLLGIPFVEDPQHRLQWVALLEFSHNKEVSELSWQHIDQRLPRTDKLREMVRCGIPHSLRPQIWMRMSGALQKNLASEISYKDIVKASSNDALMTSKQIEKDLLRTMPANACFSHLSSTGIPRLRRVMRGLAWLYPDIGYCQGTGTMAASLLLLLEEEDAFWMMATIVEDLLPASYYSSTLLGIQADQKVLRTLIANYLPDIDHVLVQHDIELSLISLHWFLTLFASVVHMKILLRIWDLFLFDGSIVLFQITLGMLKIKETELKQLENSAQIFNALSDIPGDIDDVDQLLEVSLELSGSLTDVLVETHRRRHLAYLMTDQGALVGNPDATPNLPKQHLNRRQVKRNKSVLQTFLFGDDTSEDDAKSKNIRQTEILVDLREAVLQVARHFINVDPKLNSITLVADYNMESHAKDHDNYINVSRTRKRRAKALLDFERHDDDELGFRKNDIITIVSQKDEHCWVGELNGLRGWFPAKFVELLDERSKQYTCAGDDAVSEAVTDLVRGSLCPAVKAVLEHGMKRPSFLGGPCHPWLFIEEASNREVEKDFNSVYSRLVLCKTYRLDEDGKVLTPEELLYRCVQSVNLTHDNAHAQMDVKLRSLICLGLNEQVLHLWLEVLCSCVEVVQKWYQPWSFVNSPGWVQIKCELRILSQFAFNLNPDWELPPKKEQSQPLKDGVRDMLVKHHLFSWDL</sequence>
<evidence type="ECO:0000256" key="1">
    <source>
        <dbReference type="ARBA" id="ARBA00006296"/>
    </source>
</evidence>
<dbReference type="Gene3D" id="1.10.8.270">
    <property type="entry name" value="putative rabgap domain of human tbc1 domain family member 14 like domains"/>
    <property type="match status" value="1"/>
</dbReference>
<dbReference type="RefSeq" id="XP_015597514.1">
    <property type="nucleotide sequence ID" value="XM_015742028.2"/>
</dbReference>
<dbReference type="PROSITE" id="PS50086">
    <property type="entry name" value="TBC_RABGAP"/>
    <property type="match status" value="1"/>
</dbReference>
<dbReference type="Gene3D" id="1.10.472.80">
    <property type="entry name" value="Ypt/Rab-GAP domain of gyp1p, domain 3"/>
    <property type="match status" value="1"/>
</dbReference>
<dbReference type="SUPFAM" id="SSF140741">
    <property type="entry name" value="RUN domain-like"/>
    <property type="match status" value="1"/>
</dbReference>
<comment type="similarity">
    <text evidence="1">Belongs to the small G protein signaling modulator family.</text>
</comment>
<dbReference type="KEGG" id="ccin:107268855"/>
<evidence type="ECO:0000256" key="4">
    <source>
        <dbReference type="ARBA" id="ARBA00030864"/>
    </source>
</evidence>